<keyword evidence="2" id="KW-0597">Phosphoprotein</keyword>
<proteinExistence type="predicted"/>
<dbReference type="Proteomes" id="UP000758701">
    <property type="component" value="Unassembled WGS sequence"/>
</dbReference>
<keyword evidence="5" id="KW-1185">Reference proteome</keyword>
<sequence>MADVMTTLRPLVGKVTTVPHDEITAERRFEDLGRWGSLAAVRLLSAVEQQYGISLSLSAFMRIETVGELADRIGGLLRVGGASGP</sequence>
<dbReference type="SUPFAM" id="SSF47336">
    <property type="entry name" value="ACP-like"/>
    <property type="match status" value="1"/>
</dbReference>
<evidence type="ECO:0000256" key="2">
    <source>
        <dbReference type="ARBA" id="ARBA00022553"/>
    </source>
</evidence>
<comment type="caution">
    <text evidence="4">The sequence shown here is derived from an EMBL/GenBank/DDBJ whole genome shotgun (WGS) entry which is preliminary data.</text>
</comment>
<evidence type="ECO:0000256" key="1">
    <source>
        <dbReference type="ARBA" id="ARBA00022450"/>
    </source>
</evidence>
<feature type="domain" description="Carrier" evidence="3">
    <location>
        <begin position="2"/>
        <end position="77"/>
    </location>
</feature>
<evidence type="ECO:0000313" key="5">
    <source>
        <dbReference type="Proteomes" id="UP000758701"/>
    </source>
</evidence>
<dbReference type="RefSeq" id="WP_224287862.1">
    <property type="nucleotide sequence ID" value="NZ_JAHSST010000030.1"/>
</dbReference>
<organism evidence="4 5">
    <name type="scientific">Streptomyces olivaceus</name>
    <dbReference type="NCBI Taxonomy" id="47716"/>
    <lineage>
        <taxon>Bacteria</taxon>
        <taxon>Bacillati</taxon>
        <taxon>Actinomycetota</taxon>
        <taxon>Actinomycetes</taxon>
        <taxon>Kitasatosporales</taxon>
        <taxon>Streptomycetaceae</taxon>
        <taxon>Streptomyces</taxon>
    </lineage>
</organism>
<dbReference type="PROSITE" id="PS50075">
    <property type="entry name" value="CARRIER"/>
    <property type="match status" value="1"/>
</dbReference>
<reference evidence="4 5" key="1">
    <citation type="submission" date="2021-06" db="EMBL/GenBank/DDBJ databases">
        <title>Ecological speciation of a Streptomyces species isolated from different habitats and geographic origins.</title>
        <authorList>
            <person name="Wang J."/>
        </authorList>
    </citation>
    <scope>NUCLEOTIDE SEQUENCE [LARGE SCALE GENOMIC DNA]</scope>
    <source>
        <strain evidence="4 5">FXJ8.012</strain>
    </source>
</reference>
<dbReference type="InterPro" id="IPR036736">
    <property type="entry name" value="ACP-like_sf"/>
</dbReference>
<protein>
    <submittedName>
        <fullName evidence="4">Acyl carrier protein</fullName>
    </submittedName>
</protein>
<dbReference type="Pfam" id="PF00550">
    <property type="entry name" value="PP-binding"/>
    <property type="match status" value="1"/>
</dbReference>
<dbReference type="Gene3D" id="1.10.1200.10">
    <property type="entry name" value="ACP-like"/>
    <property type="match status" value="1"/>
</dbReference>
<dbReference type="InterPro" id="IPR020806">
    <property type="entry name" value="PKS_PP-bd"/>
</dbReference>
<gene>
    <name evidence="4" type="ORF">KVH32_35065</name>
</gene>
<accession>A0ABS7WFB7</accession>
<dbReference type="SMART" id="SM00823">
    <property type="entry name" value="PKS_PP"/>
    <property type="match status" value="1"/>
</dbReference>
<keyword evidence="1" id="KW-0596">Phosphopantetheine</keyword>
<dbReference type="InterPro" id="IPR009081">
    <property type="entry name" value="PP-bd_ACP"/>
</dbReference>
<name>A0ABS7WFB7_STROV</name>
<dbReference type="EMBL" id="JAHSTP010000026">
    <property type="protein sequence ID" value="MBZ6156334.1"/>
    <property type="molecule type" value="Genomic_DNA"/>
</dbReference>
<evidence type="ECO:0000313" key="4">
    <source>
        <dbReference type="EMBL" id="MBZ6156334.1"/>
    </source>
</evidence>
<evidence type="ECO:0000259" key="3">
    <source>
        <dbReference type="PROSITE" id="PS50075"/>
    </source>
</evidence>